<dbReference type="AlphaFoldDB" id="A0A7W3JU35"/>
<evidence type="ECO:0000313" key="2">
    <source>
        <dbReference type="Proteomes" id="UP000524237"/>
    </source>
</evidence>
<gene>
    <name evidence="1" type="ORF">FB555_001300</name>
</gene>
<keyword evidence="2" id="KW-1185">Reference proteome</keyword>
<accession>A0A7W3JU35</accession>
<sequence length="68" mass="7662">MRPCTKDACPNEATVTITYDYEDQIAVLGLLSPSKEAHAHDLCPRHAQRFTAPARWQVIRHISLSNDT</sequence>
<organism evidence="1 2">
    <name type="scientific">Alpinimonas psychrophila</name>
    <dbReference type="NCBI Taxonomy" id="748908"/>
    <lineage>
        <taxon>Bacteria</taxon>
        <taxon>Bacillati</taxon>
        <taxon>Actinomycetota</taxon>
        <taxon>Actinomycetes</taxon>
        <taxon>Micrococcales</taxon>
        <taxon>Microbacteriaceae</taxon>
        <taxon>Alpinimonas</taxon>
    </lineage>
</organism>
<proteinExistence type="predicted"/>
<name>A0A7W3JU35_9MICO</name>
<dbReference type="RefSeq" id="WP_182484750.1">
    <property type="nucleotide sequence ID" value="NZ_JACGWU010000003.1"/>
</dbReference>
<dbReference type="Pfam" id="PF12005">
    <property type="entry name" value="DUF3499"/>
    <property type="match status" value="1"/>
</dbReference>
<dbReference type="Proteomes" id="UP000524237">
    <property type="component" value="Unassembled WGS sequence"/>
</dbReference>
<reference evidence="1 2" key="1">
    <citation type="submission" date="2020-07" db="EMBL/GenBank/DDBJ databases">
        <title>Sequencing the genomes of 1000 actinobacteria strains.</title>
        <authorList>
            <person name="Klenk H.-P."/>
        </authorList>
    </citation>
    <scope>NUCLEOTIDE SEQUENCE [LARGE SCALE GENOMIC DNA]</scope>
    <source>
        <strain evidence="1 2">DSM 23737</strain>
    </source>
</reference>
<comment type="caution">
    <text evidence="1">The sequence shown here is derived from an EMBL/GenBank/DDBJ whole genome shotgun (WGS) entry which is preliminary data.</text>
</comment>
<dbReference type="EMBL" id="JACGWU010000003">
    <property type="protein sequence ID" value="MBA8829197.1"/>
    <property type="molecule type" value="Genomic_DNA"/>
</dbReference>
<evidence type="ECO:0000313" key="1">
    <source>
        <dbReference type="EMBL" id="MBA8829197.1"/>
    </source>
</evidence>
<protein>
    <recommendedName>
        <fullName evidence="3">DUF3499 family protein</fullName>
    </recommendedName>
</protein>
<dbReference type="InterPro" id="IPR021888">
    <property type="entry name" value="DUF3499"/>
</dbReference>
<evidence type="ECO:0008006" key="3">
    <source>
        <dbReference type="Google" id="ProtNLM"/>
    </source>
</evidence>